<dbReference type="SUPFAM" id="SSF48371">
    <property type="entry name" value="ARM repeat"/>
    <property type="match status" value="1"/>
</dbReference>
<reference evidence="2" key="1">
    <citation type="journal article" date="2019" name="Int. J. Syst. Evol. Microbiol.">
        <title>The Global Catalogue of Microorganisms (GCM) 10K type strain sequencing project: providing services to taxonomists for standard genome sequencing and annotation.</title>
        <authorList>
            <consortium name="The Broad Institute Genomics Platform"/>
            <consortium name="The Broad Institute Genome Sequencing Center for Infectious Disease"/>
            <person name="Wu L."/>
            <person name="Ma J."/>
        </authorList>
    </citation>
    <scope>NUCLEOTIDE SEQUENCE [LARGE SCALE GENOMIC DNA]</scope>
    <source>
        <strain evidence="2">KCTC 52042</strain>
    </source>
</reference>
<name>A0ABW5JKE7_9BACT</name>
<gene>
    <name evidence="1" type="ORF">ACFSVN_09160</name>
</gene>
<dbReference type="EMBL" id="JBHULI010000024">
    <property type="protein sequence ID" value="MFD2532610.1"/>
    <property type="molecule type" value="Genomic_DNA"/>
</dbReference>
<comment type="caution">
    <text evidence="1">The sequence shown here is derived from an EMBL/GenBank/DDBJ whole genome shotgun (WGS) entry which is preliminary data.</text>
</comment>
<proteinExistence type="predicted"/>
<dbReference type="InterPro" id="IPR016024">
    <property type="entry name" value="ARM-type_fold"/>
</dbReference>
<dbReference type="Gene3D" id="1.25.10.10">
    <property type="entry name" value="Leucine-rich Repeat Variant"/>
    <property type="match status" value="1"/>
</dbReference>
<dbReference type="Proteomes" id="UP001597460">
    <property type="component" value="Unassembled WGS sequence"/>
</dbReference>
<dbReference type="RefSeq" id="WP_390301323.1">
    <property type="nucleotide sequence ID" value="NZ_JBHULI010000024.1"/>
</dbReference>
<evidence type="ECO:0008006" key="3">
    <source>
        <dbReference type="Google" id="ProtNLM"/>
    </source>
</evidence>
<protein>
    <recommendedName>
        <fullName evidence="3">HEAT repeat-containing protein</fullName>
    </recommendedName>
</protein>
<dbReference type="InterPro" id="IPR011989">
    <property type="entry name" value="ARM-like"/>
</dbReference>
<evidence type="ECO:0000313" key="1">
    <source>
        <dbReference type="EMBL" id="MFD2532610.1"/>
    </source>
</evidence>
<sequence>MNEKYEELIAEYLSGELDVEGKSKVEELIANGEIDFMELRVIETMYEDLGSIPVPKPTPKGHERFYTMLDEAKQAKGKSSVEFMKEFFQSLRSEFTVPRLAYAVLFLMMGGFIGSQINNDRTDIEQLSQEMQTMKELMMVSMLEGSSAADRLKAVNISTELPSADTEAIHALLFTLNNDPSVNVRVQSIEALKRWGENERVREGLVQAIAIQESPIVIIELADAMVELELRNGAAEFERLLQERELDYSVQQKLQSSIAVLM</sequence>
<evidence type="ECO:0000313" key="2">
    <source>
        <dbReference type="Proteomes" id="UP001597460"/>
    </source>
</evidence>
<organism evidence="1 2">
    <name type="scientific">Gracilimonas halophila</name>
    <dbReference type="NCBI Taxonomy" id="1834464"/>
    <lineage>
        <taxon>Bacteria</taxon>
        <taxon>Pseudomonadati</taxon>
        <taxon>Balneolota</taxon>
        <taxon>Balneolia</taxon>
        <taxon>Balneolales</taxon>
        <taxon>Balneolaceae</taxon>
        <taxon>Gracilimonas</taxon>
    </lineage>
</organism>
<accession>A0ABW5JKE7</accession>
<keyword evidence="2" id="KW-1185">Reference proteome</keyword>